<dbReference type="VEuPathDB" id="FungiDB:HMPREF1541_06036"/>
<evidence type="ECO:0000259" key="2">
    <source>
        <dbReference type="PROSITE" id="PS50097"/>
    </source>
</evidence>
<dbReference type="CDD" id="cd18186">
    <property type="entry name" value="BTB_POZ_ZBTB_KLHL-like"/>
    <property type="match status" value="1"/>
</dbReference>
<dbReference type="InterPro" id="IPR000210">
    <property type="entry name" value="BTB/POZ_dom"/>
</dbReference>
<feature type="region of interest" description="Disordered" evidence="1">
    <location>
        <begin position="99"/>
        <end position="132"/>
    </location>
</feature>
<dbReference type="OrthoDB" id="6359816at2759"/>
<dbReference type="Gene3D" id="3.30.710.10">
    <property type="entry name" value="Potassium Channel Kv1.1, Chain A"/>
    <property type="match status" value="1"/>
</dbReference>
<dbReference type="SMART" id="SM00225">
    <property type="entry name" value="BTB"/>
    <property type="match status" value="1"/>
</dbReference>
<feature type="domain" description="BTB" evidence="2">
    <location>
        <begin position="12"/>
        <end position="79"/>
    </location>
</feature>
<dbReference type="Pfam" id="PF00651">
    <property type="entry name" value="BTB"/>
    <property type="match status" value="1"/>
</dbReference>
<dbReference type="PANTHER" id="PTHR47843">
    <property type="entry name" value="BTB DOMAIN-CONTAINING PROTEIN-RELATED"/>
    <property type="match status" value="1"/>
</dbReference>
<name>W2RU16_CYPE1</name>
<proteinExistence type="predicted"/>
<dbReference type="InterPro" id="IPR011333">
    <property type="entry name" value="SKP1/BTB/POZ_sf"/>
</dbReference>
<dbReference type="RefSeq" id="XP_008718595.1">
    <property type="nucleotide sequence ID" value="XM_008720373.1"/>
</dbReference>
<dbReference type="HOGENOM" id="CLU_1004796_0_0_1"/>
<organism evidence="3 4">
    <name type="scientific">Cyphellophora europaea (strain CBS 101466)</name>
    <name type="common">Phialophora europaea</name>
    <dbReference type="NCBI Taxonomy" id="1220924"/>
    <lineage>
        <taxon>Eukaryota</taxon>
        <taxon>Fungi</taxon>
        <taxon>Dikarya</taxon>
        <taxon>Ascomycota</taxon>
        <taxon>Pezizomycotina</taxon>
        <taxon>Eurotiomycetes</taxon>
        <taxon>Chaetothyriomycetidae</taxon>
        <taxon>Chaetothyriales</taxon>
        <taxon>Cyphellophoraceae</taxon>
        <taxon>Cyphellophora</taxon>
    </lineage>
</organism>
<dbReference type="EMBL" id="KB822721">
    <property type="protein sequence ID" value="ETN39810.1"/>
    <property type="molecule type" value="Genomic_DNA"/>
</dbReference>
<keyword evidence="4" id="KW-1185">Reference proteome</keyword>
<dbReference type="PROSITE" id="PS50097">
    <property type="entry name" value="BTB"/>
    <property type="match status" value="1"/>
</dbReference>
<reference evidence="3 4" key="1">
    <citation type="submission" date="2013-03" db="EMBL/GenBank/DDBJ databases">
        <title>The Genome Sequence of Phialophora europaea CBS 101466.</title>
        <authorList>
            <consortium name="The Broad Institute Genomics Platform"/>
            <person name="Cuomo C."/>
            <person name="de Hoog S."/>
            <person name="Gorbushina A."/>
            <person name="Walker B."/>
            <person name="Young S.K."/>
            <person name="Zeng Q."/>
            <person name="Gargeya S."/>
            <person name="Fitzgerald M."/>
            <person name="Haas B."/>
            <person name="Abouelleil A."/>
            <person name="Allen A.W."/>
            <person name="Alvarado L."/>
            <person name="Arachchi H.M."/>
            <person name="Berlin A.M."/>
            <person name="Chapman S.B."/>
            <person name="Gainer-Dewar J."/>
            <person name="Goldberg J."/>
            <person name="Griggs A."/>
            <person name="Gujja S."/>
            <person name="Hansen M."/>
            <person name="Howarth C."/>
            <person name="Imamovic A."/>
            <person name="Ireland A."/>
            <person name="Larimer J."/>
            <person name="McCowan C."/>
            <person name="Murphy C."/>
            <person name="Pearson M."/>
            <person name="Poon T.W."/>
            <person name="Priest M."/>
            <person name="Roberts A."/>
            <person name="Saif S."/>
            <person name="Shea T."/>
            <person name="Sisk P."/>
            <person name="Sykes S."/>
            <person name="Wortman J."/>
            <person name="Nusbaum C."/>
            <person name="Birren B."/>
        </authorList>
    </citation>
    <scope>NUCLEOTIDE SEQUENCE [LARGE SCALE GENOMIC DNA]</scope>
    <source>
        <strain evidence="3 4">CBS 101466</strain>
    </source>
</reference>
<dbReference type="GeneID" id="19973375"/>
<protein>
    <recommendedName>
        <fullName evidence="2">BTB domain-containing protein</fullName>
    </recommendedName>
</protein>
<dbReference type="SUPFAM" id="SSF54695">
    <property type="entry name" value="POZ domain"/>
    <property type="match status" value="1"/>
</dbReference>
<dbReference type="AlphaFoldDB" id="W2RU16"/>
<sequence length="277" mass="31231">MGEDLLISGDFSDFTLHCGGTSFKVHRSSLAPVSPFFKGLVGTMFKEGAEKEAIVKETTPIALAMMLRFIYTGRYEDARDFRNIGNIFPGLGPYRSPGDWKLDKPKSESPEDSPDHKQLNAQNLKRKHESKLQEQRNSVRLYELACRFMMPRLAEKVAASLVKDFTSATTRPVENHPFDLNSADAATLLTDIYDIEGLHRTPGIQRLHTMVMAKCIHYRWAVWGESDNETGIMKTILGHDEMHRDWEMGVEVCQAAPSDQIRNLSKSGLGFLTLPLE</sequence>
<dbReference type="InParanoid" id="W2RU16"/>
<evidence type="ECO:0000313" key="3">
    <source>
        <dbReference type="EMBL" id="ETN39810.1"/>
    </source>
</evidence>
<feature type="compositionally biased region" description="Basic and acidic residues" evidence="1">
    <location>
        <begin position="99"/>
        <end position="118"/>
    </location>
</feature>
<dbReference type="STRING" id="1220924.W2RU16"/>
<dbReference type="Proteomes" id="UP000030752">
    <property type="component" value="Unassembled WGS sequence"/>
</dbReference>
<gene>
    <name evidence="3" type="ORF">HMPREF1541_06036</name>
</gene>
<evidence type="ECO:0000256" key="1">
    <source>
        <dbReference type="SAM" id="MobiDB-lite"/>
    </source>
</evidence>
<accession>W2RU16</accession>
<evidence type="ECO:0000313" key="4">
    <source>
        <dbReference type="Proteomes" id="UP000030752"/>
    </source>
</evidence>